<evidence type="ECO:0000313" key="8">
    <source>
        <dbReference type="EMBL" id="CAK9261807.1"/>
    </source>
</evidence>
<name>A0ABP0W8D9_9BRYO</name>
<dbReference type="Proteomes" id="UP001497444">
    <property type="component" value="Chromosome 14"/>
</dbReference>
<reference evidence="8" key="1">
    <citation type="submission" date="2024-02" db="EMBL/GenBank/DDBJ databases">
        <authorList>
            <consortium name="ELIXIR-Norway"/>
            <consortium name="Elixir Norway"/>
        </authorList>
    </citation>
    <scope>NUCLEOTIDE SEQUENCE</scope>
</reference>
<evidence type="ECO:0000256" key="5">
    <source>
        <dbReference type="ARBA" id="ARBA00022729"/>
    </source>
</evidence>
<keyword evidence="3 6" id="KW-0713">Self-incompatibility</keyword>
<evidence type="ECO:0000313" key="9">
    <source>
        <dbReference type="Proteomes" id="UP001497444"/>
    </source>
</evidence>
<evidence type="ECO:0000256" key="2">
    <source>
        <dbReference type="ARBA" id="ARBA00005581"/>
    </source>
</evidence>
<evidence type="ECO:0000256" key="7">
    <source>
        <dbReference type="SAM" id="SignalP"/>
    </source>
</evidence>
<dbReference type="PANTHER" id="PTHR31232">
    <property type="match status" value="1"/>
</dbReference>
<dbReference type="PANTHER" id="PTHR31232:SF18">
    <property type="entry name" value="S-PROTEIN HOMOLOG"/>
    <property type="match status" value="1"/>
</dbReference>
<accession>A0ABP0W8D9</accession>
<evidence type="ECO:0000256" key="3">
    <source>
        <dbReference type="ARBA" id="ARBA00022471"/>
    </source>
</evidence>
<comment type="similarity">
    <text evidence="2 6">Belongs to the plant self-incompatibility (S1) protein family.</text>
</comment>
<sequence>MVFCVLMLVLDHSNCIEQDITQKNIFQIKGSVTITSLIEGILQVHCHSANNDLGVQTLSLNQVYGFHFNENIWGTTLFTCDFSTPGKNTIGFVVWEGWFYRHPFVVCIDCNWVVSFRGFLVNHGHFKPWPDA</sequence>
<organism evidence="8 9">
    <name type="scientific">Sphagnum jensenii</name>
    <dbReference type="NCBI Taxonomy" id="128206"/>
    <lineage>
        <taxon>Eukaryota</taxon>
        <taxon>Viridiplantae</taxon>
        <taxon>Streptophyta</taxon>
        <taxon>Embryophyta</taxon>
        <taxon>Bryophyta</taxon>
        <taxon>Sphagnophytina</taxon>
        <taxon>Sphagnopsida</taxon>
        <taxon>Sphagnales</taxon>
        <taxon>Sphagnaceae</taxon>
        <taxon>Sphagnum</taxon>
    </lineage>
</organism>
<gene>
    <name evidence="8" type="ORF">CSSPJE1EN1_LOCUS7285</name>
</gene>
<comment type="subcellular location">
    <subcellularLocation>
        <location evidence="1 6">Secreted</location>
    </subcellularLocation>
</comment>
<dbReference type="EMBL" id="OZ020109">
    <property type="protein sequence ID" value="CAK9261807.1"/>
    <property type="molecule type" value="Genomic_DNA"/>
</dbReference>
<dbReference type="InterPro" id="IPR010264">
    <property type="entry name" value="Self-incomp_S1"/>
</dbReference>
<evidence type="ECO:0000256" key="1">
    <source>
        <dbReference type="ARBA" id="ARBA00004613"/>
    </source>
</evidence>
<feature type="signal peptide" evidence="7">
    <location>
        <begin position="1"/>
        <end position="15"/>
    </location>
</feature>
<evidence type="ECO:0000256" key="6">
    <source>
        <dbReference type="RuleBase" id="RU367044"/>
    </source>
</evidence>
<keyword evidence="9" id="KW-1185">Reference proteome</keyword>
<keyword evidence="4 6" id="KW-0964">Secreted</keyword>
<dbReference type="Pfam" id="PF05938">
    <property type="entry name" value="Self-incomp_S1"/>
    <property type="match status" value="1"/>
</dbReference>
<feature type="chain" id="PRO_5046256830" description="S-protein homolog" evidence="7">
    <location>
        <begin position="16"/>
        <end position="132"/>
    </location>
</feature>
<proteinExistence type="inferred from homology"/>
<protein>
    <recommendedName>
        <fullName evidence="6">S-protein homolog</fullName>
    </recommendedName>
</protein>
<keyword evidence="5 7" id="KW-0732">Signal</keyword>
<evidence type="ECO:0000256" key="4">
    <source>
        <dbReference type="ARBA" id="ARBA00022525"/>
    </source>
</evidence>